<dbReference type="Gene3D" id="3.90.550.10">
    <property type="entry name" value="Spore Coat Polysaccharide Biosynthesis Protein SpsA, Chain A"/>
    <property type="match status" value="1"/>
</dbReference>
<proteinExistence type="predicted"/>
<dbReference type="RefSeq" id="WP_197642914.1">
    <property type="nucleotide sequence ID" value="NZ_JAEACP010000007.1"/>
</dbReference>
<evidence type="ECO:0000256" key="1">
    <source>
        <dbReference type="ARBA" id="ARBA00022842"/>
    </source>
</evidence>
<keyword evidence="1" id="KW-0460">Magnesium</keyword>
<dbReference type="SUPFAM" id="SSF53448">
    <property type="entry name" value="Nucleotide-diphospho-sugar transferases"/>
    <property type="match status" value="1"/>
</dbReference>
<dbReference type="CDD" id="cd04182">
    <property type="entry name" value="GT_2_like_f"/>
    <property type="match status" value="1"/>
</dbReference>
<dbReference type="PANTHER" id="PTHR43777:SF1">
    <property type="entry name" value="MOLYBDENUM COFACTOR CYTIDYLYLTRANSFERASE"/>
    <property type="match status" value="1"/>
</dbReference>
<dbReference type="Pfam" id="PF12804">
    <property type="entry name" value="NTP_transf_3"/>
    <property type="match status" value="1"/>
</dbReference>
<sequence>MVTVHILIPAAGSSSRMRGADKLLQKVGRRPLLRRIAETALATGAPVTVTLPPEADARRAALAGLPLRLLEVPDAALGMSRSLVRGIAALDPWAGPEDGVMILPADMPGFTPAALSDLIARFRVEPGLILRGGGEDGEPGHPAIFPRAFWPALMQVSGDEGGRSVLRAQPGRVRVIPLPGRMALLDLDTPEHWADFRRARS</sequence>
<dbReference type="EMBL" id="JBHRSM010000024">
    <property type="protein sequence ID" value="MFC3087224.1"/>
    <property type="molecule type" value="Genomic_DNA"/>
</dbReference>
<comment type="caution">
    <text evidence="3">The sequence shown here is derived from an EMBL/GenBank/DDBJ whole genome shotgun (WGS) entry which is preliminary data.</text>
</comment>
<dbReference type="Proteomes" id="UP001595445">
    <property type="component" value="Unassembled WGS sequence"/>
</dbReference>
<feature type="domain" description="MobA-like NTP transferase" evidence="2">
    <location>
        <begin position="7"/>
        <end position="169"/>
    </location>
</feature>
<reference evidence="4" key="1">
    <citation type="journal article" date="2019" name="Int. J. Syst. Evol. Microbiol.">
        <title>The Global Catalogue of Microorganisms (GCM) 10K type strain sequencing project: providing services to taxonomists for standard genome sequencing and annotation.</title>
        <authorList>
            <consortium name="The Broad Institute Genomics Platform"/>
            <consortium name="The Broad Institute Genome Sequencing Center for Infectious Disease"/>
            <person name="Wu L."/>
            <person name="Ma J."/>
        </authorList>
    </citation>
    <scope>NUCLEOTIDE SEQUENCE [LARGE SCALE GENOMIC DNA]</scope>
    <source>
        <strain evidence="4">KCTC 62102</strain>
    </source>
</reference>
<name>A0ABV7DYV9_9RHOB</name>
<dbReference type="InterPro" id="IPR025877">
    <property type="entry name" value="MobA-like_NTP_Trfase"/>
</dbReference>
<evidence type="ECO:0000313" key="4">
    <source>
        <dbReference type="Proteomes" id="UP001595445"/>
    </source>
</evidence>
<dbReference type="PANTHER" id="PTHR43777">
    <property type="entry name" value="MOLYBDENUM COFACTOR CYTIDYLYLTRANSFERASE"/>
    <property type="match status" value="1"/>
</dbReference>
<accession>A0ABV7DYV9</accession>
<gene>
    <name evidence="3" type="ORF">ACFOD6_14320</name>
</gene>
<dbReference type="InterPro" id="IPR029044">
    <property type="entry name" value="Nucleotide-diphossugar_trans"/>
</dbReference>
<evidence type="ECO:0000259" key="2">
    <source>
        <dbReference type="Pfam" id="PF12804"/>
    </source>
</evidence>
<keyword evidence="3" id="KW-0808">Transferase</keyword>
<organism evidence="3 4">
    <name type="scientific">Tabrizicola soli</name>
    <dbReference type="NCBI Taxonomy" id="2185115"/>
    <lineage>
        <taxon>Bacteria</taxon>
        <taxon>Pseudomonadati</taxon>
        <taxon>Pseudomonadota</taxon>
        <taxon>Alphaproteobacteria</taxon>
        <taxon>Rhodobacterales</taxon>
        <taxon>Paracoccaceae</taxon>
        <taxon>Tabrizicola</taxon>
    </lineage>
</organism>
<dbReference type="GO" id="GO:0016740">
    <property type="term" value="F:transferase activity"/>
    <property type="evidence" value="ECO:0007669"/>
    <property type="project" value="UniProtKB-KW"/>
</dbReference>
<protein>
    <submittedName>
        <fullName evidence="3">NTP transferase domain-containing protein</fullName>
    </submittedName>
</protein>
<keyword evidence="4" id="KW-1185">Reference proteome</keyword>
<evidence type="ECO:0000313" key="3">
    <source>
        <dbReference type="EMBL" id="MFC3087224.1"/>
    </source>
</evidence>